<protein>
    <submittedName>
        <fullName evidence="3">Uncharacterized protein LOC106818479</fullName>
    </submittedName>
</protein>
<gene>
    <name evidence="3" type="primary">LOC106818479</name>
</gene>
<feature type="region of interest" description="Disordered" evidence="1">
    <location>
        <begin position="84"/>
        <end position="112"/>
    </location>
</feature>
<name>A0ABM1F2J6_PRICU</name>
<reference evidence="3" key="1">
    <citation type="submission" date="2025-08" db="UniProtKB">
        <authorList>
            <consortium name="RefSeq"/>
        </authorList>
    </citation>
    <scope>IDENTIFICATION</scope>
</reference>
<feature type="region of interest" description="Disordered" evidence="1">
    <location>
        <begin position="16"/>
        <end position="48"/>
    </location>
</feature>
<evidence type="ECO:0000256" key="1">
    <source>
        <dbReference type="SAM" id="MobiDB-lite"/>
    </source>
</evidence>
<feature type="compositionally biased region" description="Polar residues" evidence="1">
    <location>
        <begin position="84"/>
        <end position="106"/>
    </location>
</feature>
<evidence type="ECO:0000313" key="2">
    <source>
        <dbReference type="Proteomes" id="UP000695022"/>
    </source>
</evidence>
<dbReference type="Proteomes" id="UP000695022">
    <property type="component" value="Unplaced"/>
</dbReference>
<keyword evidence="2" id="KW-1185">Reference proteome</keyword>
<evidence type="ECO:0000313" key="3">
    <source>
        <dbReference type="RefSeq" id="XP_014678667.1"/>
    </source>
</evidence>
<dbReference type="GeneID" id="106818479"/>
<proteinExistence type="predicted"/>
<sequence>MEKIDMGLDDIIKMKQKRQAKPKGQRFRSGSVTGSGTGAYGMQSTRLRQQNVNNKFNFRSQYNRVAKNQPTVAMYKNQSKYTSNKSYALQGTRPQLMNTRKMTQGTRYGGFK</sequence>
<feature type="compositionally biased region" description="Basic residues" evidence="1">
    <location>
        <begin position="16"/>
        <end position="26"/>
    </location>
</feature>
<accession>A0ABM1F2J6</accession>
<dbReference type="RefSeq" id="XP_014678667.1">
    <property type="nucleotide sequence ID" value="XM_014823181.1"/>
</dbReference>
<organism evidence="2 3">
    <name type="scientific">Priapulus caudatus</name>
    <name type="common">Priapulid worm</name>
    <dbReference type="NCBI Taxonomy" id="37621"/>
    <lineage>
        <taxon>Eukaryota</taxon>
        <taxon>Metazoa</taxon>
        <taxon>Ecdysozoa</taxon>
        <taxon>Scalidophora</taxon>
        <taxon>Priapulida</taxon>
        <taxon>Priapulimorpha</taxon>
        <taxon>Priapulimorphida</taxon>
        <taxon>Priapulidae</taxon>
        <taxon>Priapulus</taxon>
    </lineage>
</organism>